<dbReference type="GO" id="GO:0022857">
    <property type="term" value="F:transmembrane transporter activity"/>
    <property type="evidence" value="ECO:0007669"/>
    <property type="project" value="InterPro"/>
</dbReference>
<feature type="domain" description="Major facilitator superfamily (MFS) profile" evidence="9">
    <location>
        <begin position="228"/>
        <end position="434"/>
    </location>
</feature>
<feature type="transmembrane region" description="Helical" evidence="8">
    <location>
        <begin position="20"/>
        <end position="40"/>
    </location>
</feature>
<accession>A0AB39PNR1</accession>
<name>A0AB39PNR1_9ACTN</name>
<dbReference type="PANTHER" id="PTHR23513">
    <property type="entry name" value="INTEGRAL MEMBRANE EFFLUX PROTEIN-RELATED"/>
    <property type="match status" value="1"/>
</dbReference>
<evidence type="ECO:0000313" key="10">
    <source>
        <dbReference type="EMBL" id="XDQ31413.1"/>
    </source>
</evidence>
<dbReference type="RefSeq" id="WP_369242297.1">
    <property type="nucleotide sequence ID" value="NZ_CP163435.1"/>
</dbReference>
<evidence type="ECO:0000256" key="3">
    <source>
        <dbReference type="ARBA" id="ARBA00022475"/>
    </source>
</evidence>
<feature type="transmembrane region" description="Helical" evidence="8">
    <location>
        <begin position="382"/>
        <end position="399"/>
    </location>
</feature>
<organism evidence="10">
    <name type="scientific">Streptomyces sp. R21</name>
    <dbReference type="NCBI Taxonomy" id="3238627"/>
    <lineage>
        <taxon>Bacteria</taxon>
        <taxon>Bacillati</taxon>
        <taxon>Actinomycetota</taxon>
        <taxon>Actinomycetes</taxon>
        <taxon>Kitasatosporales</taxon>
        <taxon>Streptomycetaceae</taxon>
        <taxon>Streptomyces</taxon>
    </lineage>
</organism>
<feature type="transmembrane region" description="Helical" evidence="8">
    <location>
        <begin position="93"/>
        <end position="119"/>
    </location>
</feature>
<keyword evidence="5 8" id="KW-1133">Transmembrane helix</keyword>
<feature type="transmembrane region" description="Helical" evidence="8">
    <location>
        <begin position="317"/>
        <end position="336"/>
    </location>
</feature>
<evidence type="ECO:0000256" key="4">
    <source>
        <dbReference type="ARBA" id="ARBA00022692"/>
    </source>
</evidence>
<evidence type="ECO:0000256" key="7">
    <source>
        <dbReference type="SAM" id="MobiDB-lite"/>
    </source>
</evidence>
<dbReference type="Gene3D" id="1.20.1250.20">
    <property type="entry name" value="MFS general substrate transporter like domains"/>
    <property type="match status" value="1"/>
</dbReference>
<dbReference type="EMBL" id="CP163435">
    <property type="protein sequence ID" value="XDQ31413.1"/>
    <property type="molecule type" value="Genomic_DNA"/>
</dbReference>
<keyword evidence="6 8" id="KW-0472">Membrane</keyword>
<dbReference type="GO" id="GO:0005886">
    <property type="term" value="C:plasma membrane"/>
    <property type="evidence" value="ECO:0007669"/>
    <property type="project" value="UniProtKB-SubCell"/>
</dbReference>
<feature type="region of interest" description="Disordered" evidence="7">
    <location>
        <begin position="400"/>
        <end position="434"/>
    </location>
</feature>
<dbReference type="AlphaFoldDB" id="A0AB39PNR1"/>
<protein>
    <submittedName>
        <fullName evidence="10">MFS transporter</fullName>
    </submittedName>
</protein>
<evidence type="ECO:0000256" key="8">
    <source>
        <dbReference type="SAM" id="Phobius"/>
    </source>
</evidence>
<dbReference type="SUPFAM" id="SSF103473">
    <property type="entry name" value="MFS general substrate transporter"/>
    <property type="match status" value="1"/>
</dbReference>
<dbReference type="InterPro" id="IPR010290">
    <property type="entry name" value="TM_effector"/>
</dbReference>
<proteinExistence type="predicted"/>
<evidence type="ECO:0000256" key="1">
    <source>
        <dbReference type="ARBA" id="ARBA00004651"/>
    </source>
</evidence>
<dbReference type="CDD" id="cd06173">
    <property type="entry name" value="MFS_MefA_like"/>
    <property type="match status" value="1"/>
</dbReference>
<evidence type="ECO:0000259" key="9">
    <source>
        <dbReference type="PROSITE" id="PS50850"/>
    </source>
</evidence>
<dbReference type="InterPro" id="IPR020846">
    <property type="entry name" value="MFS_dom"/>
</dbReference>
<feature type="transmembrane region" description="Helical" evidence="8">
    <location>
        <begin position="231"/>
        <end position="253"/>
    </location>
</feature>
<keyword evidence="4 8" id="KW-0812">Transmembrane</keyword>
<evidence type="ECO:0000256" key="5">
    <source>
        <dbReference type="ARBA" id="ARBA00022989"/>
    </source>
</evidence>
<dbReference type="InterPro" id="IPR036259">
    <property type="entry name" value="MFS_trans_sf"/>
</dbReference>
<keyword evidence="2" id="KW-0813">Transport</keyword>
<reference evidence="10" key="1">
    <citation type="submission" date="2024-07" db="EMBL/GenBank/DDBJ databases">
        <authorList>
            <person name="Yu S.T."/>
        </authorList>
    </citation>
    <scope>NUCLEOTIDE SEQUENCE</scope>
    <source>
        <strain evidence="10">R21</strain>
    </source>
</reference>
<evidence type="ECO:0000256" key="2">
    <source>
        <dbReference type="ARBA" id="ARBA00022448"/>
    </source>
</evidence>
<sequence>MFLPRGTSRTKLGPNFQRIWASVMVSSLGDGMRFVALPLLAAQLTSDPRQVAFVYVAEQLPLLLFGLLSGAIADRFDRRRILWVVDAARTVIVAVLAIAVAAHGMTILLLTGIGFLLGLGQTLYNGAWSGIVPSLVASHELTLANARLQSGSLITDTLLGTPLGALLFGIAAALPFAVDAVSFAAAASLALMLSGDFRLQPQTAPNPGRRLLGDTTQGVRWLWQQPLLRRLCLTSGISNLVGGGLIAILVLYAQQILGLTSIGFALLVASFAIGGIAGAMATPRLNARFGTPRVLRLTATATAGTAVAAGAASSGLLAGACIAAYGAANLAWNVTAVSLRQAMVPTHLLGRVGMAYQMVIGAGTTLGAALAGLEADSFGLRAPFYIGSALLLVASLVSMRPNDTPTPPRETASNVHARRRRTGDTKATGPETDG</sequence>
<feature type="transmembrane region" description="Helical" evidence="8">
    <location>
        <begin position="259"/>
        <end position="282"/>
    </location>
</feature>
<dbReference type="Pfam" id="PF05977">
    <property type="entry name" value="MFS_3"/>
    <property type="match status" value="1"/>
</dbReference>
<feature type="transmembrane region" description="Helical" evidence="8">
    <location>
        <begin position="52"/>
        <end position="73"/>
    </location>
</feature>
<keyword evidence="3" id="KW-1003">Cell membrane</keyword>
<dbReference type="PROSITE" id="PS50850">
    <property type="entry name" value="MFS"/>
    <property type="match status" value="1"/>
</dbReference>
<gene>
    <name evidence="10" type="ORF">AB5J56_44945</name>
</gene>
<feature type="transmembrane region" description="Helical" evidence="8">
    <location>
        <begin position="348"/>
        <end position="370"/>
    </location>
</feature>
<dbReference type="PANTHER" id="PTHR23513:SF6">
    <property type="entry name" value="MAJOR FACILITATOR SUPERFAMILY ASSOCIATED DOMAIN-CONTAINING PROTEIN"/>
    <property type="match status" value="1"/>
</dbReference>
<feature type="transmembrane region" description="Helical" evidence="8">
    <location>
        <begin position="165"/>
        <end position="193"/>
    </location>
</feature>
<comment type="subcellular location">
    <subcellularLocation>
        <location evidence="1">Cell membrane</location>
        <topology evidence="1">Multi-pass membrane protein</topology>
    </subcellularLocation>
</comment>
<evidence type="ECO:0000256" key="6">
    <source>
        <dbReference type="ARBA" id="ARBA00023136"/>
    </source>
</evidence>